<evidence type="ECO:0000256" key="5">
    <source>
        <dbReference type="ARBA" id="ARBA00022692"/>
    </source>
</evidence>
<keyword evidence="7" id="KW-0998">Cell outer membrane</keyword>
<keyword evidence="4" id="KW-1134">Transmembrane beta strand</keyword>
<proteinExistence type="inferred from homology"/>
<comment type="similarity">
    <text evidence="2">Belongs to the outer membrane factor (OMF) (TC 1.B.17) family.</text>
</comment>
<evidence type="ECO:0000256" key="4">
    <source>
        <dbReference type="ARBA" id="ARBA00022452"/>
    </source>
</evidence>
<accession>A0A848GCB3</accession>
<dbReference type="GO" id="GO:0009279">
    <property type="term" value="C:cell outer membrane"/>
    <property type="evidence" value="ECO:0007669"/>
    <property type="project" value="UniProtKB-SubCell"/>
</dbReference>
<evidence type="ECO:0000256" key="9">
    <source>
        <dbReference type="SAM" id="SignalP"/>
    </source>
</evidence>
<keyword evidence="3" id="KW-0813">Transport</keyword>
<evidence type="ECO:0000256" key="8">
    <source>
        <dbReference type="SAM" id="Coils"/>
    </source>
</evidence>
<dbReference type="SUPFAM" id="SSF56954">
    <property type="entry name" value="Outer membrane efflux proteins (OEP)"/>
    <property type="match status" value="1"/>
</dbReference>
<feature type="signal peptide" evidence="9">
    <location>
        <begin position="1"/>
        <end position="25"/>
    </location>
</feature>
<keyword evidence="12" id="KW-1185">Reference proteome</keyword>
<feature type="domain" description="Cds6 C-terminal" evidence="10">
    <location>
        <begin position="481"/>
        <end position="583"/>
    </location>
</feature>
<evidence type="ECO:0000259" key="10">
    <source>
        <dbReference type="Pfam" id="PF24125"/>
    </source>
</evidence>
<dbReference type="Pfam" id="PF24125">
    <property type="entry name" value="Cds6_C"/>
    <property type="match status" value="1"/>
</dbReference>
<dbReference type="GO" id="GO:0015562">
    <property type="term" value="F:efflux transmembrane transporter activity"/>
    <property type="evidence" value="ECO:0007669"/>
    <property type="project" value="InterPro"/>
</dbReference>
<dbReference type="GO" id="GO:1990281">
    <property type="term" value="C:efflux pump complex"/>
    <property type="evidence" value="ECO:0007669"/>
    <property type="project" value="TreeGrafter"/>
</dbReference>
<evidence type="ECO:0000256" key="6">
    <source>
        <dbReference type="ARBA" id="ARBA00023136"/>
    </source>
</evidence>
<dbReference type="RefSeq" id="WP_169148293.1">
    <property type="nucleotide sequence ID" value="NZ_JABBGA010000035.1"/>
</dbReference>
<keyword evidence="6" id="KW-0472">Membrane</keyword>
<dbReference type="InterPro" id="IPR032710">
    <property type="entry name" value="NTF2-like_dom_sf"/>
</dbReference>
<comment type="subcellular location">
    <subcellularLocation>
        <location evidence="1">Cell outer membrane</location>
    </subcellularLocation>
</comment>
<reference evidence="11 12" key="1">
    <citation type="submission" date="2020-04" db="EMBL/GenBank/DDBJ databases">
        <title>Zoogloea sp. G-4-1-14 isolated from soil.</title>
        <authorList>
            <person name="Dahal R.H."/>
        </authorList>
    </citation>
    <scope>NUCLEOTIDE SEQUENCE [LARGE SCALE GENOMIC DNA]</scope>
    <source>
        <strain evidence="11 12">G-4-1-14</strain>
    </source>
</reference>
<dbReference type="PANTHER" id="PTHR30026">
    <property type="entry name" value="OUTER MEMBRANE PROTEIN TOLC"/>
    <property type="match status" value="1"/>
</dbReference>
<comment type="caution">
    <text evidence="11">The sequence shown here is derived from an EMBL/GenBank/DDBJ whole genome shotgun (WGS) entry which is preliminary data.</text>
</comment>
<evidence type="ECO:0000256" key="1">
    <source>
        <dbReference type="ARBA" id="ARBA00004442"/>
    </source>
</evidence>
<dbReference type="AlphaFoldDB" id="A0A848GCB3"/>
<evidence type="ECO:0000256" key="2">
    <source>
        <dbReference type="ARBA" id="ARBA00007613"/>
    </source>
</evidence>
<dbReference type="PANTHER" id="PTHR30026:SF22">
    <property type="entry name" value="OUTER MEMBRANE EFFLUX PROTEIN"/>
    <property type="match status" value="1"/>
</dbReference>
<evidence type="ECO:0000313" key="12">
    <source>
        <dbReference type="Proteomes" id="UP000580043"/>
    </source>
</evidence>
<keyword evidence="8" id="KW-0175">Coiled coil</keyword>
<feature type="chain" id="PRO_5032586096" evidence="9">
    <location>
        <begin position="26"/>
        <end position="600"/>
    </location>
</feature>
<dbReference type="Gene3D" id="1.20.1600.10">
    <property type="entry name" value="Outer membrane efflux proteins (OEP)"/>
    <property type="match status" value="1"/>
</dbReference>
<feature type="coiled-coil region" evidence="8">
    <location>
        <begin position="142"/>
        <end position="169"/>
    </location>
</feature>
<dbReference type="GO" id="GO:0015288">
    <property type="term" value="F:porin activity"/>
    <property type="evidence" value="ECO:0007669"/>
    <property type="project" value="TreeGrafter"/>
</dbReference>
<name>A0A848GCB3_9RHOO</name>
<evidence type="ECO:0000256" key="7">
    <source>
        <dbReference type="ARBA" id="ARBA00023237"/>
    </source>
</evidence>
<dbReference type="InterPro" id="IPR003423">
    <property type="entry name" value="OMP_efflux"/>
</dbReference>
<gene>
    <name evidence="11" type="ORF">HHL15_23745</name>
</gene>
<dbReference type="Pfam" id="PF02321">
    <property type="entry name" value="OEP"/>
    <property type="match status" value="2"/>
</dbReference>
<keyword evidence="5" id="KW-0812">Transmembrane</keyword>
<dbReference type="Gene3D" id="3.10.450.50">
    <property type="match status" value="1"/>
</dbReference>
<evidence type="ECO:0000256" key="3">
    <source>
        <dbReference type="ARBA" id="ARBA00022448"/>
    </source>
</evidence>
<dbReference type="Proteomes" id="UP000580043">
    <property type="component" value="Unassembled WGS sequence"/>
</dbReference>
<keyword evidence="9" id="KW-0732">Signal</keyword>
<dbReference type="InterPro" id="IPR051906">
    <property type="entry name" value="TolC-like"/>
</dbReference>
<protein>
    <submittedName>
        <fullName evidence="11">TolC family protein</fullName>
    </submittedName>
</protein>
<organism evidence="11 12">
    <name type="scientific">Zoogloea dura</name>
    <dbReference type="NCBI Taxonomy" id="2728840"/>
    <lineage>
        <taxon>Bacteria</taxon>
        <taxon>Pseudomonadati</taxon>
        <taxon>Pseudomonadota</taxon>
        <taxon>Betaproteobacteria</taxon>
        <taxon>Rhodocyclales</taxon>
        <taxon>Zoogloeaceae</taxon>
        <taxon>Zoogloea</taxon>
    </lineage>
</organism>
<dbReference type="InterPro" id="IPR056203">
    <property type="entry name" value="Cds6_C"/>
</dbReference>
<dbReference type="EMBL" id="JABBGA010000035">
    <property type="protein sequence ID" value="NML28772.1"/>
    <property type="molecule type" value="Genomic_DNA"/>
</dbReference>
<dbReference type="SUPFAM" id="SSF54427">
    <property type="entry name" value="NTF2-like"/>
    <property type="match status" value="1"/>
</dbReference>
<evidence type="ECO:0000313" key="11">
    <source>
        <dbReference type="EMBL" id="NML28772.1"/>
    </source>
</evidence>
<sequence length="600" mass="66138">MKTPCPAHRPILALVLALAAMATQAAPLPTVVDKVLLLQPGVRSAQALLRAAEAQITQARSDFAPTLGLSYRNTDSRDETQGNPVDRRLRRNDASLRWNIFNGAADTHRLRSAAFGRDAAEADLDNVLEQLTYEITEAYTDVVRLRQTMDSLRATLERQEQVAANVARRVEAGRIPSAELDLIHVRQIQNQALLGQLRAQLGTAEYRYRLLAGEAPEALVTPSLRTDAKAGDLDALVERIRERSPRLRAALQRSAARQADIGVARGSFFPSVDLSFSKRLDNHSNPVPVTDTDRSTQLQVSIDIPLGGKNLGRHTEAVARHQAAQADADKLLLKVSRELTDLHHQYLEASGIAPRLEQRVMAAQRVAAAYALHFEAGRRSLNDLSIAQDELFSGQRALIENRAQQITLQAQLLSLAGELREALRTRYQAAPITPELLGTEPYSPAFAAAPLPVIEAPPAPRMDLDEAATSPTATAGLPPARQIQAWATAWSAGDYTAYRSFYAEDFRPGRGRSLAGWEEERRRRLAEARSPQILIEDVQVRSTGAERVSLRFVQRYSAGHYQDVVRKQLDWARQDGRWKIVAETVLAAPAKATAEVTPEP</sequence>